<dbReference type="RefSeq" id="WP_220118979.1">
    <property type="nucleotide sequence ID" value="NZ_JAHZUY010000076.1"/>
</dbReference>
<dbReference type="SUPFAM" id="SSF52980">
    <property type="entry name" value="Restriction endonuclease-like"/>
    <property type="match status" value="1"/>
</dbReference>
<evidence type="ECO:0000256" key="2">
    <source>
        <dbReference type="HAMAP-Rule" id="MF_00048"/>
    </source>
</evidence>
<dbReference type="Gene3D" id="3.40.1350.10">
    <property type="match status" value="1"/>
</dbReference>
<evidence type="ECO:0000313" key="4">
    <source>
        <dbReference type="Proteomes" id="UP001519924"/>
    </source>
</evidence>
<name>A0ABS7F6F8_9PROT</name>
<sequence>MRNPDARALRAAAEARGRAAEARAAVALAREGWTILARRVRTGAGELDLVAERDGLLAFVEVKARPRLAEAAAALSPRQRARLMAAAEAWLAANPGHGAAGMRFDVMLVAADGAVRRIADAFRAGD</sequence>
<comment type="similarity">
    <text evidence="1 2">Belongs to the UPF0102 family.</text>
</comment>
<evidence type="ECO:0000256" key="1">
    <source>
        <dbReference type="ARBA" id="ARBA00006738"/>
    </source>
</evidence>
<dbReference type="InterPro" id="IPR011856">
    <property type="entry name" value="tRNA_endonuc-like_dom_sf"/>
</dbReference>
<keyword evidence="4" id="KW-1185">Reference proteome</keyword>
<dbReference type="PANTHER" id="PTHR34039">
    <property type="entry name" value="UPF0102 PROTEIN YRAN"/>
    <property type="match status" value="1"/>
</dbReference>
<dbReference type="InterPro" id="IPR011335">
    <property type="entry name" value="Restrct_endonuc-II-like"/>
</dbReference>
<dbReference type="HAMAP" id="MF_00048">
    <property type="entry name" value="UPF0102"/>
    <property type="match status" value="1"/>
</dbReference>
<dbReference type="EMBL" id="JAHZUY010000076">
    <property type="protein sequence ID" value="MBW8271203.1"/>
    <property type="molecule type" value="Genomic_DNA"/>
</dbReference>
<dbReference type="Proteomes" id="UP001519924">
    <property type="component" value="Unassembled WGS sequence"/>
</dbReference>
<proteinExistence type="inferred from homology"/>
<organism evidence="3 4">
    <name type="scientific">Caldovatus aquaticus</name>
    <dbReference type="NCBI Taxonomy" id="2865671"/>
    <lineage>
        <taxon>Bacteria</taxon>
        <taxon>Pseudomonadati</taxon>
        <taxon>Pseudomonadota</taxon>
        <taxon>Alphaproteobacteria</taxon>
        <taxon>Acetobacterales</taxon>
        <taxon>Roseomonadaceae</taxon>
        <taxon>Caldovatus</taxon>
    </lineage>
</organism>
<accession>A0ABS7F6F8</accession>
<dbReference type="PANTHER" id="PTHR34039:SF1">
    <property type="entry name" value="UPF0102 PROTEIN YRAN"/>
    <property type="match status" value="1"/>
</dbReference>
<gene>
    <name evidence="3" type="ORF">K1J50_17130</name>
</gene>
<evidence type="ECO:0000313" key="3">
    <source>
        <dbReference type="EMBL" id="MBW8271203.1"/>
    </source>
</evidence>
<reference evidence="3 4" key="1">
    <citation type="submission" date="2021-08" db="EMBL/GenBank/DDBJ databases">
        <title>Caldovatus sediminis gen. nov., sp. nov., a moderately thermophilic bacterium isolated from a hot spring.</title>
        <authorList>
            <person name="Hu C.-J."/>
            <person name="Li W.-J."/>
            <person name="Xian W.-D."/>
        </authorList>
    </citation>
    <scope>NUCLEOTIDE SEQUENCE [LARGE SCALE GENOMIC DNA]</scope>
    <source>
        <strain evidence="3 4">SYSU G05006</strain>
    </source>
</reference>
<dbReference type="InterPro" id="IPR003509">
    <property type="entry name" value="UPF0102_YraN-like"/>
</dbReference>
<comment type="caution">
    <text evidence="3">The sequence shown here is derived from an EMBL/GenBank/DDBJ whole genome shotgun (WGS) entry which is preliminary data.</text>
</comment>
<protein>
    <recommendedName>
        <fullName evidence="2">UPF0102 protein K1J50_17130</fullName>
    </recommendedName>
</protein>
<dbReference type="Pfam" id="PF02021">
    <property type="entry name" value="UPF0102"/>
    <property type="match status" value="1"/>
</dbReference>